<dbReference type="Proteomes" id="UP001190700">
    <property type="component" value="Unassembled WGS sequence"/>
</dbReference>
<proteinExistence type="predicted"/>
<evidence type="ECO:0000256" key="3">
    <source>
        <dbReference type="SAM" id="MobiDB-lite"/>
    </source>
</evidence>
<dbReference type="InterPro" id="IPR012677">
    <property type="entry name" value="Nucleotide-bd_a/b_plait_sf"/>
</dbReference>
<dbReference type="InterPro" id="IPR035979">
    <property type="entry name" value="RBD_domain_sf"/>
</dbReference>
<evidence type="ECO:0000256" key="2">
    <source>
        <dbReference type="PROSITE-ProRule" id="PRU00176"/>
    </source>
</evidence>
<dbReference type="InterPro" id="IPR050825">
    <property type="entry name" value="RBM42_RBP45_47-like"/>
</dbReference>
<feature type="domain" description="RRM" evidence="5">
    <location>
        <begin position="33"/>
        <end position="82"/>
    </location>
</feature>
<dbReference type="Pfam" id="PF00076">
    <property type="entry name" value="RRM_1"/>
    <property type="match status" value="1"/>
</dbReference>
<organism evidence="6 7">
    <name type="scientific">Cymbomonas tetramitiformis</name>
    <dbReference type="NCBI Taxonomy" id="36881"/>
    <lineage>
        <taxon>Eukaryota</taxon>
        <taxon>Viridiplantae</taxon>
        <taxon>Chlorophyta</taxon>
        <taxon>Pyramimonadophyceae</taxon>
        <taxon>Pyramimonadales</taxon>
        <taxon>Pyramimonadaceae</taxon>
        <taxon>Cymbomonas</taxon>
    </lineage>
</organism>
<name>A0AAE0LBZ3_9CHLO</name>
<keyword evidence="1 2" id="KW-0694">RNA-binding</keyword>
<dbReference type="Gene3D" id="3.30.70.330">
    <property type="match status" value="1"/>
</dbReference>
<protein>
    <recommendedName>
        <fullName evidence="5">RRM domain-containing protein</fullName>
    </recommendedName>
</protein>
<dbReference type="PANTHER" id="PTHR47640:SF11">
    <property type="entry name" value="RNA-BINDING PROTEIN 42"/>
    <property type="match status" value="1"/>
</dbReference>
<feature type="compositionally biased region" description="Basic residues" evidence="3">
    <location>
        <begin position="91"/>
        <end position="109"/>
    </location>
</feature>
<dbReference type="PROSITE" id="PS50102">
    <property type="entry name" value="RRM"/>
    <property type="match status" value="1"/>
</dbReference>
<evidence type="ECO:0000259" key="5">
    <source>
        <dbReference type="PROSITE" id="PS50102"/>
    </source>
</evidence>
<feature type="chain" id="PRO_5042011111" description="RRM domain-containing protein" evidence="4">
    <location>
        <begin position="21"/>
        <end position="109"/>
    </location>
</feature>
<feature type="signal peptide" evidence="4">
    <location>
        <begin position="1"/>
        <end position="20"/>
    </location>
</feature>
<evidence type="ECO:0000313" key="6">
    <source>
        <dbReference type="EMBL" id="KAK3279482.1"/>
    </source>
</evidence>
<reference evidence="6 7" key="1">
    <citation type="journal article" date="2015" name="Genome Biol. Evol.">
        <title>Comparative Genomics of a Bacterivorous Green Alga Reveals Evolutionary Causalities and Consequences of Phago-Mixotrophic Mode of Nutrition.</title>
        <authorList>
            <person name="Burns J.A."/>
            <person name="Paasch A."/>
            <person name="Narechania A."/>
            <person name="Kim E."/>
        </authorList>
    </citation>
    <scope>NUCLEOTIDE SEQUENCE [LARGE SCALE GENOMIC DNA]</scope>
    <source>
        <strain evidence="6 7">PLY_AMNH</strain>
    </source>
</reference>
<dbReference type="InterPro" id="IPR000504">
    <property type="entry name" value="RRM_dom"/>
</dbReference>
<evidence type="ECO:0000313" key="7">
    <source>
        <dbReference type="Proteomes" id="UP001190700"/>
    </source>
</evidence>
<dbReference type="SUPFAM" id="SSF54928">
    <property type="entry name" value="RNA-binding domain, RBD"/>
    <property type="match status" value="1"/>
</dbReference>
<gene>
    <name evidence="6" type="ORF">CYMTET_12637</name>
</gene>
<dbReference type="GO" id="GO:0003729">
    <property type="term" value="F:mRNA binding"/>
    <property type="evidence" value="ECO:0007669"/>
    <property type="project" value="InterPro"/>
</dbReference>
<feature type="region of interest" description="Disordered" evidence="3">
    <location>
        <begin position="81"/>
        <end position="109"/>
    </location>
</feature>
<dbReference type="PANTHER" id="PTHR47640">
    <property type="entry name" value="TRNA SELENOCYSTEINE 1-ASSOCIATED PROTEIN 1-RELATED-RELATED"/>
    <property type="match status" value="1"/>
</dbReference>
<dbReference type="EMBL" id="LGRX02004854">
    <property type="protein sequence ID" value="KAK3279482.1"/>
    <property type="molecule type" value="Genomic_DNA"/>
</dbReference>
<evidence type="ECO:0000256" key="1">
    <source>
        <dbReference type="ARBA" id="ARBA00022884"/>
    </source>
</evidence>
<feature type="compositionally biased region" description="Basic and acidic residues" evidence="3">
    <location>
        <begin position="81"/>
        <end position="90"/>
    </location>
</feature>
<accession>A0AAE0LBZ3</accession>
<keyword evidence="4" id="KW-0732">Signal</keyword>
<feature type="non-terminal residue" evidence="6">
    <location>
        <position position="1"/>
    </location>
</feature>
<dbReference type="AlphaFoldDB" id="A0AAE0LBZ3"/>
<comment type="caution">
    <text evidence="6">The sequence shown here is derived from an EMBL/GenBank/DDBJ whole genome shotgun (WGS) entry which is preliminary data.</text>
</comment>
<sequence>TWRFALTYHMWLRLTRHVECLTYHMWFCLNPCVEVVRDKRTNKTKGYGFVSFLDPMDFARAIREMDGKYIGNRPAKIRKSDWLKREDQPGGKKKGFNVKNSKKKIRTLS</sequence>
<keyword evidence="7" id="KW-1185">Reference proteome</keyword>
<evidence type="ECO:0000256" key="4">
    <source>
        <dbReference type="SAM" id="SignalP"/>
    </source>
</evidence>